<evidence type="ECO:0000256" key="1">
    <source>
        <dbReference type="ARBA" id="ARBA00007637"/>
    </source>
</evidence>
<dbReference type="Gene3D" id="3.40.50.720">
    <property type="entry name" value="NAD(P)-binding Rossmann-like Domain"/>
    <property type="match status" value="1"/>
</dbReference>
<accession>A0A1F6AAD1</accession>
<dbReference type="Pfam" id="PF01370">
    <property type="entry name" value="Epimerase"/>
    <property type="match status" value="2"/>
</dbReference>
<feature type="domain" description="NAD-dependent epimerase/dehydratase" evidence="2">
    <location>
        <begin position="7"/>
        <end position="136"/>
    </location>
</feature>
<dbReference type="SUPFAM" id="SSF51735">
    <property type="entry name" value="NAD(P)-binding Rossmann-fold domains"/>
    <property type="match status" value="1"/>
</dbReference>
<dbReference type="Proteomes" id="UP000177092">
    <property type="component" value="Unassembled WGS sequence"/>
</dbReference>
<name>A0A1F6AAD1_9BACT</name>
<feature type="domain" description="NAD-dependent epimerase/dehydratase" evidence="2">
    <location>
        <begin position="174"/>
        <end position="284"/>
    </location>
</feature>
<evidence type="ECO:0000259" key="2">
    <source>
        <dbReference type="Pfam" id="PF01370"/>
    </source>
</evidence>
<dbReference type="PANTHER" id="PTHR43000">
    <property type="entry name" value="DTDP-D-GLUCOSE 4,6-DEHYDRATASE-RELATED"/>
    <property type="match status" value="1"/>
</dbReference>
<comment type="caution">
    <text evidence="3">The sequence shown here is derived from an EMBL/GenBank/DDBJ whole genome shotgun (WGS) entry which is preliminary data.</text>
</comment>
<dbReference type="PRINTS" id="PR01713">
    <property type="entry name" value="NUCEPIMERASE"/>
</dbReference>
<organism evidence="3 4">
    <name type="scientific">Candidatus Gottesmanbacteria bacterium RIFCSPHIGHO2_02_FULL_40_13</name>
    <dbReference type="NCBI Taxonomy" id="1798384"/>
    <lineage>
        <taxon>Bacteria</taxon>
        <taxon>Candidatus Gottesmaniibacteriota</taxon>
    </lineage>
</organism>
<dbReference type="STRING" id="1798384.A3D03_02505"/>
<dbReference type="AlphaFoldDB" id="A0A1F6AAD1"/>
<gene>
    <name evidence="3" type="ORF">A3D03_02505</name>
</gene>
<evidence type="ECO:0000313" key="3">
    <source>
        <dbReference type="EMBL" id="OGG21564.1"/>
    </source>
</evidence>
<dbReference type="InterPro" id="IPR036291">
    <property type="entry name" value="NAD(P)-bd_dom_sf"/>
</dbReference>
<sequence length="374" mass="42347">MKKYKNILVTGGAGFIGSHLVDSLIENGYKVRVLDNLYRQIHPTGQLPRYFNPKAEFIKGDVTSRRDWLKALQGMDAVYHFAAAVGVGQSMYEIEHYVKVNSLGTALMLDILANTRHKIKKMIIAASMSSYGEGSYRCKIHGTVRPPLRSQSKLEKRDFCVYCPICDSIVDPVPTMEDAKQNSNSIYAIGKKDQEEMVLNIGAAYNIPSVALRYFNVYGPRQSLSNPYNGVVAIFMSRIKNGKPPIINEDGLQTRDFVHIRDLTKVNIFALEKDSANHKTFNVGSGNPVSIKNMAEILIKLYGSKLTPEISYKIRKLDVRHCFADIKKMKQLLDFQPQIDLTYGLKEVIKWSEKEQAVDKLDFAMKELEKRGLR</sequence>
<comment type="similarity">
    <text evidence="1">Belongs to the NAD(P)-dependent epimerase/dehydratase family.</text>
</comment>
<reference evidence="3 4" key="1">
    <citation type="journal article" date="2016" name="Nat. Commun.">
        <title>Thousands of microbial genomes shed light on interconnected biogeochemical processes in an aquifer system.</title>
        <authorList>
            <person name="Anantharaman K."/>
            <person name="Brown C.T."/>
            <person name="Hug L.A."/>
            <person name="Sharon I."/>
            <person name="Castelle C.J."/>
            <person name="Probst A.J."/>
            <person name="Thomas B.C."/>
            <person name="Singh A."/>
            <person name="Wilkins M.J."/>
            <person name="Karaoz U."/>
            <person name="Brodie E.L."/>
            <person name="Williams K.H."/>
            <person name="Hubbard S.S."/>
            <person name="Banfield J.F."/>
        </authorList>
    </citation>
    <scope>NUCLEOTIDE SEQUENCE [LARGE SCALE GENOMIC DNA]</scope>
</reference>
<evidence type="ECO:0000313" key="4">
    <source>
        <dbReference type="Proteomes" id="UP000177092"/>
    </source>
</evidence>
<dbReference type="EMBL" id="MFJN01000020">
    <property type="protein sequence ID" value="OGG21564.1"/>
    <property type="molecule type" value="Genomic_DNA"/>
</dbReference>
<protein>
    <recommendedName>
        <fullName evidence="2">NAD-dependent epimerase/dehydratase domain-containing protein</fullName>
    </recommendedName>
</protein>
<dbReference type="InterPro" id="IPR001509">
    <property type="entry name" value="Epimerase_deHydtase"/>
</dbReference>
<proteinExistence type="inferred from homology"/>